<organism evidence="1">
    <name type="scientific">Xenopus laevis</name>
    <name type="common">African clawed frog</name>
    <dbReference type="NCBI Taxonomy" id="8355"/>
    <lineage>
        <taxon>Eukaryota</taxon>
        <taxon>Metazoa</taxon>
        <taxon>Chordata</taxon>
        <taxon>Craniata</taxon>
        <taxon>Vertebrata</taxon>
        <taxon>Euteleostomi</taxon>
        <taxon>Amphibia</taxon>
        <taxon>Batrachia</taxon>
        <taxon>Anura</taxon>
        <taxon>Pipoidea</taxon>
        <taxon>Pipidae</taxon>
        <taxon>Xenopodinae</taxon>
        <taxon>Xenopus</taxon>
        <taxon>Xenopus</taxon>
    </lineage>
</organism>
<dbReference type="EMBL" id="KV487656">
    <property type="protein sequence ID" value="OCT55487.1"/>
    <property type="molecule type" value="Genomic_DNA"/>
</dbReference>
<protein>
    <submittedName>
        <fullName evidence="1">Uncharacterized protein</fullName>
    </submittedName>
</protein>
<reference evidence="1" key="1">
    <citation type="submission" date="2016-05" db="EMBL/GenBank/DDBJ databases">
        <title>WGS assembly of Xenopus laevis.</title>
        <authorList>
            <person name="Session A."/>
            <person name="Uno Y."/>
            <person name="Kwon T."/>
            <person name="Chapman J."/>
            <person name="Toyoda A."/>
            <person name="Takahashi S."/>
            <person name="Fukui A."/>
            <person name="Hikosaka A."/>
            <person name="Putnam N."/>
            <person name="Stites J."/>
            <person name="Van Heeringen S."/>
            <person name="Quigley I."/>
            <person name="Heinz S."/>
            <person name="Hellsten U."/>
            <person name="Lyons J."/>
            <person name="Suzuki A."/>
            <person name="Kondo M."/>
            <person name="Ogino H."/>
            <person name="Ochi H."/>
            <person name="Bogdanovic O."/>
            <person name="Lister R."/>
            <person name="Georgiou G."/>
            <person name="Paranjpe S."/>
            <person name="Van Kruijsbergen I."/>
            <person name="Mozaffari S."/>
            <person name="Shu S."/>
            <person name="Schmutz J."/>
            <person name="Jenkins J."/>
            <person name="Grimwood J."/>
            <person name="Carlson J."/>
            <person name="Mitros T."/>
            <person name="Simakov O."/>
            <person name="Heald R."/>
            <person name="Miller K."/>
            <person name="Haudenschild C."/>
            <person name="Kuroki Y."/>
            <person name="Tanaka T."/>
            <person name="Michiue T."/>
            <person name="Watanabe M."/>
            <person name="Kinoshita T."/>
            <person name="Ohta Y."/>
            <person name="Mawaribuchi S."/>
            <person name="Suzuki Y."/>
            <person name="Haramoto Y."/>
            <person name="Yamamoto T."/>
            <person name="Takagi C."/>
            <person name="Kitzman J."/>
            <person name="Shendure J."/>
            <person name="Nakayama T."/>
            <person name="Izutsu Y."/>
            <person name="Robert J."/>
            <person name="Dichmann D."/>
            <person name="Flajnik M."/>
            <person name="Houston D."/>
            <person name="Marcotte E."/>
            <person name="Wallingford J."/>
            <person name="Ito Y."/>
            <person name="Asashima M."/>
            <person name="Ueno N."/>
            <person name="Matsuda Y."/>
            <person name="Jan Veenstra G."/>
            <person name="Fujiyama A."/>
            <person name="Harland R."/>
            <person name="Taira M."/>
            <person name="Rokhsar D.S."/>
        </authorList>
    </citation>
    <scope>NUCLEOTIDE SEQUENCE</scope>
    <source>
        <strain evidence="1">J</strain>
        <tissue evidence="1">Blood</tissue>
    </source>
</reference>
<name>A0A974GYP9_XENLA</name>
<dbReference type="Proteomes" id="UP000694892">
    <property type="component" value="Unassembled WGS sequence"/>
</dbReference>
<accession>A0A974GYP9</accession>
<gene>
    <name evidence="1" type="ORF">XELAEV_18001880mg</name>
</gene>
<evidence type="ECO:0000313" key="1">
    <source>
        <dbReference type="EMBL" id="OCT55487.1"/>
    </source>
</evidence>
<proteinExistence type="predicted"/>
<dbReference type="AlphaFoldDB" id="A0A974GYP9"/>
<sequence length="67" mass="7477">MLEPFLTLTIGMGGGCKKNKSTSCVLCLLLWDDRCMIINLKTLFETVTFVQIVTPSPCFEKLYSRGA</sequence>